<feature type="repeat" description="PPR" evidence="3">
    <location>
        <begin position="275"/>
        <end position="309"/>
    </location>
</feature>
<dbReference type="Gramene" id="mRNA:HanXRQr2_Chr05g0232691">
    <property type="protein sequence ID" value="CDS:HanXRQr2_Chr05g0232691.1"/>
    <property type="gene ID" value="HanXRQr2_Chr05g0232691"/>
</dbReference>
<dbReference type="FunFam" id="1.25.40.10:FF:000280">
    <property type="entry name" value="Pentatricopeptide repeat-containing protein"/>
    <property type="match status" value="1"/>
</dbReference>
<dbReference type="Pfam" id="PF01535">
    <property type="entry name" value="PPR"/>
    <property type="match status" value="4"/>
</dbReference>
<dbReference type="FunFam" id="1.25.40.10:FF:000285">
    <property type="entry name" value="Pentatricopeptide repeat-containing protein, chloroplastic"/>
    <property type="match status" value="1"/>
</dbReference>
<keyword evidence="8" id="KW-1185">Reference proteome</keyword>
<evidence type="ECO:0000259" key="5">
    <source>
        <dbReference type="Pfam" id="PF14432"/>
    </source>
</evidence>
<dbReference type="NCBIfam" id="TIGR00756">
    <property type="entry name" value="PPR"/>
    <property type="match status" value="5"/>
</dbReference>
<dbReference type="InterPro" id="IPR046960">
    <property type="entry name" value="PPR_At4g14850-like_plant"/>
</dbReference>
<dbReference type="InterPro" id="IPR011990">
    <property type="entry name" value="TPR-like_helical_dom_sf"/>
</dbReference>
<reference evidence="6 8" key="1">
    <citation type="journal article" date="2017" name="Nature">
        <title>The sunflower genome provides insights into oil metabolism, flowering and Asterid evolution.</title>
        <authorList>
            <person name="Badouin H."/>
            <person name="Gouzy J."/>
            <person name="Grassa C.J."/>
            <person name="Murat F."/>
            <person name="Staton S.E."/>
            <person name="Cottret L."/>
            <person name="Lelandais-Briere C."/>
            <person name="Owens G.L."/>
            <person name="Carrere S."/>
            <person name="Mayjonade B."/>
            <person name="Legrand L."/>
            <person name="Gill N."/>
            <person name="Kane N.C."/>
            <person name="Bowers J.E."/>
            <person name="Hubner S."/>
            <person name="Bellec A."/>
            <person name="Berard A."/>
            <person name="Berges H."/>
            <person name="Blanchet N."/>
            <person name="Boniface M.C."/>
            <person name="Brunel D."/>
            <person name="Catrice O."/>
            <person name="Chaidir N."/>
            <person name="Claudel C."/>
            <person name="Donnadieu C."/>
            <person name="Faraut T."/>
            <person name="Fievet G."/>
            <person name="Helmstetter N."/>
            <person name="King M."/>
            <person name="Knapp S.J."/>
            <person name="Lai Z."/>
            <person name="Le Paslier M.C."/>
            <person name="Lippi Y."/>
            <person name="Lorenzon L."/>
            <person name="Mandel J.R."/>
            <person name="Marage G."/>
            <person name="Marchand G."/>
            <person name="Marquand E."/>
            <person name="Bret-Mestries E."/>
            <person name="Morien E."/>
            <person name="Nambeesan S."/>
            <person name="Nguyen T."/>
            <person name="Pegot-Espagnet P."/>
            <person name="Pouilly N."/>
            <person name="Raftis F."/>
            <person name="Sallet E."/>
            <person name="Schiex T."/>
            <person name="Thomas J."/>
            <person name="Vandecasteele C."/>
            <person name="Vares D."/>
            <person name="Vear F."/>
            <person name="Vautrin S."/>
            <person name="Crespi M."/>
            <person name="Mangin B."/>
            <person name="Burke J.M."/>
            <person name="Salse J."/>
            <person name="Munos S."/>
            <person name="Vincourt P."/>
            <person name="Rieseberg L.H."/>
            <person name="Langlade N.B."/>
        </authorList>
    </citation>
    <scope>NUCLEOTIDE SEQUENCE [LARGE SCALE GENOMIC DNA]</scope>
    <source>
        <strain evidence="8">cv. SF193</strain>
        <tissue evidence="6">Leaves</tissue>
    </source>
</reference>
<dbReference type="InterPro" id="IPR002885">
    <property type="entry name" value="PPR_rpt"/>
</dbReference>
<gene>
    <name evidence="7" type="ORF">HannXRQ_Chr05g0157861</name>
    <name evidence="6" type="ORF">HanXRQr2_Chr05g0232691</name>
</gene>
<feature type="compositionally biased region" description="Low complexity" evidence="4">
    <location>
        <begin position="16"/>
        <end position="25"/>
    </location>
</feature>
<dbReference type="OMA" id="FQWNALV"/>
<accession>A0A251USP2</accession>
<dbReference type="AlphaFoldDB" id="A0A251USP2"/>
<evidence type="ECO:0000313" key="8">
    <source>
        <dbReference type="Proteomes" id="UP000215914"/>
    </source>
</evidence>
<feature type="repeat" description="PPR" evidence="3">
    <location>
        <begin position="171"/>
        <end position="205"/>
    </location>
</feature>
<dbReference type="FunFam" id="1.25.40.10:FF:000144">
    <property type="entry name" value="Pentatricopeptide repeat-containing protein, mitochondrial"/>
    <property type="match status" value="1"/>
</dbReference>
<dbReference type="OrthoDB" id="1859983at2759"/>
<dbReference type="InterPro" id="IPR032867">
    <property type="entry name" value="DYW_dom"/>
</dbReference>
<dbReference type="Pfam" id="PF14432">
    <property type="entry name" value="DYW_deaminase"/>
    <property type="match status" value="1"/>
</dbReference>
<feature type="repeat" description="PPR" evidence="3">
    <location>
        <begin position="583"/>
        <end position="617"/>
    </location>
</feature>
<dbReference type="GO" id="GO:0008270">
    <property type="term" value="F:zinc ion binding"/>
    <property type="evidence" value="ECO:0007669"/>
    <property type="project" value="InterPro"/>
</dbReference>
<dbReference type="Pfam" id="PF13041">
    <property type="entry name" value="PPR_2"/>
    <property type="match status" value="3"/>
</dbReference>
<name>A0A251USP2_HELAN</name>
<protein>
    <submittedName>
        <fullName evidence="7">Putative pentatricopeptide repeat (PPR) superfamily protein</fullName>
    </submittedName>
    <submittedName>
        <fullName evidence="6">Tetratricopeptide-like helical domain superfamily, DYW domain-containing protein</fullName>
    </submittedName>
</protein>
<dbReference type="GO" id="GO:0003723">
    <property type="term" value="F:RNA binding"/>
    <property type="evidence" value="ECO:0007669"/>
    <property type="project" value="InterPro"/>
</dbReference>
<dbReference type="FunCoup" id="A0A251USP2">
    <property type="interactions" value="988"/>
</dbReference>
<evidence type="ECO:0000313" key="7">
    <source>
        <dbReference type="EMBL" id="OTG26368.1"/>
    </source>
</evidence>
<evidence type="ECO:0000313" key="6">
    <source>
        <dbReference type="EMBL" id="KAF5807353.1"/>
    </source>
</evidence>
<proteinExistence type="inferred from homology"/>
<reference evidence="6" key="3">
    <citation type="submission" date="2020-06" db="EMBL/GenBank/DDBJ databases">
        <title>Helianthus annuus Genome sequencing and assembly Release 2.</title>
        <authorList>
            <person name="Gouzy J."/>
            <person name="Langlade N."/>
            <person name="Munos S."/>
        </authorList>
    </citation>
    <scope>NUCLEOTIDE SEQUENCE</scope>
    <source>
        <tissue evidence="6">Leaves</tissue>
    </source>
</reference>
<feature type="region of interest" description="Disordered" evidence="4">
    <location>
        <begin position="1"/>
        <end position="25"/>
    </location>
</feature>
<dbReference type="InterPro" id="IPR046848">
    <property type="entry name" value="E_motif"/>
</dbReference>
<dbReference type="GO" id="GO:0009451">
    <property type="term" value="P:RNA modification"/>
    <property type="evidence" value="ECO:0000318"/>
    <property type="project" value="GO_Central"/>
</dbReference>
<dbReference type="Pfam" id="PF20431">
    <property type="entry name" value="E_motif"/>
    <property type="match status" value="1"/>
</dbReference>
<dbReference type="EMBL" id="MNCJ02000320">
    <property type="protein sequence ID" value="KAF5807353.1"/>
    <property type="molecule type" value="Genomic_DNA"/>
</dbReference>
<dbReference type="PANTHER" id="PTHR24015:SF1903">
    <property type="entry name" value="OS05G0305300 PROTEIN"/>
    <property type="match status" value="1"/>
</dbReference>
<feature type="repeat" description="PPR" evidence="3">
    <location>
        <begin position="381"/>
        <end position="415"/>
    </location>
</feature>
<dbReference type="PANTHER" id="PTHR24015">
    <property type="entry name" value="OS07G0578800 PROTEIN-RELATED"/>
    <property type="match status" value="1"/>
</dbReference>
<evidence type="ECO:0000256" key="4">
    <source>
        <dbReference type="SAM" id="MobiDB-lite"/>
    </source>
</evidence>
<dbReference type="Proteomes" id="UP000215914">
    <property type="component" value="Chromosome 5"/>
</dbReference>
<dbReference type="InParanoid" id="A0A251USP2"/>
<reference evidence="7" key="2">
    <citation type="submission" date="2017-02" db="EMBL/GenBank/DDBJ databases">
        <title>Sunflower complete genome.</title>
        <authorList>
            <person name="Langlade N."/>
            <person name="Munos S."/>
        </authorList>
    </citation>
    <scope>NUCLEOTIDE SEQUENCE [LARGE SCALE GENOMIC DNA]</scope>
    <source>
        <tissue evidence="7">Leaves</tissue>
    </source>
</reference>
<keyword evidence="2" id="KW-0677">Repeat</keyword>
<feature type="domain" description="DYW" evidence="5">
    <location>
        <begin position="797"/>
        <end position="889"/>
    </location>
</feature>
<evidence type="ECO:0000256" key="1">
    <source>
        <dbReference type="ARBA" id="ARBA00006643"/>
    </source>
</evidence>
<comment type="similarity">
    <text evidence="1">Belongs to the PPR family. PCMP-H subfamily.</text>
</comment>
<dbReference type="Gene3D" id="1.25.40.10">
    <property type="entry name" value="Tetratricopeptide repeat domain"/>
    <property type="match status" value="5"/>
</dbReference>
<dbReference type="FunFam" id="1.25.40.10:FF:000344">
    <property type="entry name" value="Pentatricopeptide repeat-containing protein"/>
    <property type="match status" value="2"/>
</dbReference>
<dbReference type="PROSITE" id="PS51375">
    <property type="entry name" value="PPR"/>
    <property type="match status" value="5"/>
</dbReference>
<evidence type="ECO:0000256" key="2">
    <source>
        <dbReference type="ARBA" id="ARBA00022737"/>
    </source>
</evidence>
<dbReference type="STRING" id="4232.A0A251USP2"/>
<sequence>MSMTSPPLHVGKHHTSPPLLNSTTTTNHTKLVKTCHLPRQLKTLTGASHSDHTQTTLSNSKLPEQLYNNNLYQWNTIISRHTNNDLYHDAILAFYHFLQTDHTPDNFTLPCVIKACVGISNFKSGLVVQGMAVKMGLISDVYVGNSLVAMYGKFGIVEDAVKVFDIMPQRNLVTWNSLISVFSDNGWFRESIDLFMELLVSGDELIVPDVATLVTLLPVCAAEKDVWFGRMIHSLSVKLGLYQDLKVQNALMDMYLKCGYMLEAGKVLDRNENKNVVTWNSVILGCSREGDAQQAFQLLHDMQIGSDSVKPDRVTILNVLKVCLHRSQLLRVKELHGYSIRHGIEADQLVANAFVAAYAKCECGSSLRLAENVFKMMNNMPLSSWNSLISGFAQNGNPLKAMDSFVKMTSLGFKPDWYSIGSLLLACTELKSLQYGKEAHGFVIRNGLETDLHIGNSILSFYTQCDKPLSAKIIFDGLENKNLVSWNAMITGYSQKKQPLEALNLFRTMVYSGIQPYEIAVTSVLNACTQLSALRLGQSVHCYTIKKNLTRDVYVNSSIIDMYSKTGCVNASQKVFNQSDKNHIGLWTVLITAYGIHGDGKEAMKLFYEMQDSNMSMKPDDFTFIGILMACNHGGLVKEGLRFFNEMQTVHGVKPKLEHYACLIDMLGRARRFDDAMTLINEMPEEPDARIWSSLLSSCRVHGNMELGKKVADKLLQLEPYKAENYVLSSNLFASFGRWDDVRIMRQRMKKRGLKKEVGCSWIELEGKAYNFFAGDNILPDIHDMWRKLENDITRYGYKPDTKCVLHELTEDEKVDILRGHSEKLAVSFGLLRACKGITLRIYKNLRICEDCHNAIKLVSKAVDREIIVRDNKRFHRFRHGRCSCADYW</sequence>
<dbReference type="EMBL" id="CM007894">
    <property type="protein sequence ID" value="OTG26368.1"/>
    <property type="molecule type" value="Genomic_DNA"/>
</dbReference>
<organism evidence="7 8">
    <name type="scientific">Helianthus annuus</name>
    <name type="common">Common sunflower</name>
    <dbReference type="NCBI Taxonomy" id="4232"/>
    <lineage>
        <taxon>Eukaryota</taxon>
        <taxon>Viridiplantae</taxon>
        <taxon>Streptophyta</taxon>
        <taxon>Embryophyta</taxon>
        <taxon>Tracheophyta</taxon>
        <taxon>Spermatophyta</taxon>
        <taxon>Magnoliopsida</taxon>
        <taxon>eudicotyledons</taxon>
        <taxon>Gunneridae</taxon>
        <taxon>Pentapetalae</taxon>
        <taxon>asterids</taxon>
        <taxon>campanulids</taxon>
        <taxon>Asterales</taxon>
        <taxon>Asteraceae</taxon>
        <taxon>Asteroideae</taxon>
        <taxon>Heliantheae alliance</taxon>
        <taxon>Heliantheae</taxon>
        <taxon>Helianthus</taxon>
    </lineage>
</organism>
<feature type="repeat" description="PPR" evidence="3">
    <location>
        <begin position="482"/>
        <end position="516"/>
    </location>
</feature>
<evidence type="ECO:0000256" key="3">
    <source>
        <dbReference type="PROSITE-ProRule" id="PRU00708"/>
    </source>
</evidence>